<feature type="compositionally biased region" description="Basic residues" evidence="4">
    <location>
        <begin position="167"/>
        <end position="180"/>
    </location>
</feature>
<evidence type="ECO:0000256" key="2">
    <source>
        <dbReference type="ARBA" id="ARBA00022448"/>
    </source>
</evidence>
<name>A0A251XUI5_9MICO</name>
<comment type="caution">
    <text evidence="6">The sequence shown here is derived from an EMBL/GenBank/DDBJ whole genome shotgun (WGS) entry which is preliminary data.</text>
</comment>
<gene>
    <name evidence="6" type="primary">yesO_3</name>
    <name evidence="6" type="ORF">CMsap09_09260</name>
</gene>
<evidence type="ECO:0000256" key="5">
    <source>
        <dbReference type="SAM" id="SignalP"/>
    </source>
</evidence>
<dbReference type="SUPFAM" id="SSF53850">
    <property type="entry name" value="Periplasmic binding protein-like II"/>
    <property type="match status" value="1"/>
</dbReference>
<proteinExistence type="inferred from homology"/>
<dbReference type="InterPro" id="IPR006059">
    <property type="entry name" value="SBP"/>
</dbReference>
<keyword evidence="3 5" id="KW-0732">Signal</keyword>
<dbReference type="EMBL" id="MDHJ01000001">
    <property type="protein sequence ID" value="OUE09120.1"/>
    <property type="molecule type" value="Genomic_DNA"/>
</dbReference>
<sequence>MSHRTRARGLAGIAGLALGAVVLSGCQAAAGGGGGDAAPVTATDDGTTITMWTRSSTSDFTTALVDAYNASHENQVDLTVIPFDAYQQKVGSAAGSGQLPDVVSSDVVFTPNYIQQGIFRDITTEVDALPFKDDLAPGHMSVGEQDGKNYAVPTTSTSPRCSTTRSCSRRRASTPRRLPRRSPGGSRPQRRSTRSAAT</sequence>
<dbReference type="GO" id="GO:1901982">
    <property type="term" value="F:maltose binding"/>
    <property type="evidence" value="ECO:0007669"/>
    <property type="project" value="TreeGrafter"/>
</dbReference>
<dbReference type="PANTHER" id="PTHR30061:SF50">
    <property type="entry name" value="MALTOSE_MALTODEXTRIN-BINDING PERIPLASMIC PROTEIN"/>
    <property type="match status" value="1"/>
</dbReference>
<feature type="chain" id="PRO_5012490701" evidence="5">
    <location>
        <begin position="29"/>
        <end position="198"/>
    </location>
</feature>
<accession>A0A251XUI5</accession>
<dbReference type="GO" id="GO:0055052">
    <property type="term" value="C:ATP-binding cassette (ABC) transporter complex, substrate-binding subunit-containing"/>
    <property type="evidence" value="ECO:0007669"/>
    <property type="project" value="TreeGrafter"/>
</dbReference>
<dbReference type="PANTHER" id="PTHR30061">
    <property type="entry name" value="MALTOSE-BINDING PERIPLASMIC PROTEIN"/>
    <property type="match status" value="1"/>
</dbReference>
<evidence type="ECO:0000313" key="6">
    <source>
        <dbReference type="EMBL" id="OUE09120.1"/>
    </source>
</evidence>
<dbReference type="PROSITE" id="PS51257">
    <property type="entry name" value="PROKAR_LIPOPROTEIN"/>
    <property type="match status" value="1"/>
</dbReference>
<comment type="similarity">
    <text evidence="1">Belongs to the bacterial solute-binding protein 1 family.</text>
</comment>
<dbReference type="GO" id="GO:0042956">
    <property type="term" value="P:maltodextrin transmembrane transport"/>
    <property type="evidence" value="ECO:0007669"/>
    <property type="project" value="TreeGrafter"/>
</dbReference>
<protein>
    <submittedName>
        <fullName evidence="6">Putative ABC transporter substrate-binding protein YesO</fullName>
    </submittedName>
</protein>
<feature type="signal peptide" evidence="5">
    <location>
        <begin position="1"/>
        <end position="28"/>
    </location>
</feature>
<dbReference type="Pfam" id="PF13416">
    <property type="entry name" value="SBP_bac_8"/>
    <property type="match status" value="1"/>
</dbReference>
<organism evidence="6 7">
    <name type="scientific">Clavibacter michiganensis</name>
    <dbReference type="NCBI Taxonomy" id="28447"/>
    <lineage>
        <taxon>Bacteria</taxon>
        <taxon>Bacillati</taxon>
        <taxon>Actinomycetota</taxon>
        <taxon>Actinomycetes</taxon>
        <taxon>Micrococcales</taxon>
        <taxon>Microbacteriaceae</taxon>
        <taxon>Clavibacter</taxon>
    </lineage>
</organism>
<evidence type="ECO:0000256" key="4">
    <source>
        <dbReference type="SAM" id="MobiDB-lite"/>
    </source>
</evidence>
<feature type="region of interest" description="Disordered" evidence="4">
    <location>
        <begin position="137"/>
        <end position="198"/>
    </location>
</feature>
<dbReference type="Gene3D" id="3.40.190.10">
    <property type="entry name" value="Periplasmic binding protein-like II"/>
    <property type="match status" value="1"/>
</dbReference>
<evidence type="ECO:0000313" key="7">
    <source>
        <dbReference type="Proteomes" id="UP000195106"/>
    </source>
</evidence>
<feature type="compositionally biased region" description="Basic residues" evidence="4">
    <location>
        <begin position="188"/>
        <end position="198"/>
    </location>
</feature>
<keyword evidence="2" id="KW-0813">Transport</keyword>
<dbReference type="AlphaFoldDB" id="A0A251XUI5"/>
<dbReference type="GO" id="GO:0015768">
    <property type="term" value="P:maltose transport"/>
    <property type="evidence" value="ECO:0007669"/>
    <property type="project" value="TreeGrafter"/>
</dbReference>
<evidence type="ECO:0000256" key="3">
    <source>
        <dbReference type="ARBA" id="ARBA00022729"/>
    </source>
</evidence>
<evidence type="ECO:0000256" key="1">
    <source>
        <dbReference type="ARBA" id="ARBA00008520"/>
    </source>
</evidence>
<dbReference type="Proteomes" id="UP000195106">
    <property type="component" value="Unassembled WGS sequence"/>
</dbReference>
<feature type="compositionally biased region" description="Low complexity" evidence="4">
    <location>
        <begin position="153"/>
        <end position="166"/>
    </location>
</feature>
<reference evidence="6 7" key="1">
    <citation type="submission" date="2016-08" db="EMBL/GenBank/DDBJ databases">
        <title>Genome sequence of Clavibacter michiganensis spp. strain CASJ009.</title>
        <authorList>
            <person name="Thapa S.P."/>
            <person name="Coaker G."/>
        </authorList>
    </citation>
    <scope>NUCLEOTIDE SEQUENCE [LARGE SCALE GENOMIC DNA]</scope>
    <source>
        <strain evidence="6">CASJ009</strain>
    </source>
</reference>